<dbReference type="Gene3D" id="2.40.160.170">
    <property type="match status" value="1"/>
</dbReference>
<feature type="chain" id="PRO_5047339972" description="Outer membrane protein beta-barrel domain-containing protein" evidence="1">
    <location>
        <begin position="20"/>
        <end position="210"/>
    </location>
</feature>
<keyword evidence="1" id="KW-0732">Signal</keyword>
<gene>
    <name evidence="2" type="ORF">VSX56_01905</name>
</gene>
<reference evidence="2 3" key="1">
    <citation type="submission" date="2024-06" db="EMBL/GenBank/DDBJ databases">
        <title>Thioclava kandeliae sp. nov. from a rhizosphere soil sample of Kandelia candel in a mangrove.</title>
        <authorList>
            <person name="Mu T."/>
        </authorList>
    </citation>
    <scope>NUCLEOTIDE SEQUENCE [LARGE SCALE GENOMIC DNA]</scope>
    <source>
        <strain evidence="2 3">CPCC 100088</strain>
    </source>
</reference>
<dbReference type="RefSeq" id="WP_350934436.1">
    <property type="nucleotide sequence ID" value="NZ_JAYWLC010000001.1"/>
</dbReference>
<sequence>MILPLCLTFLIISASFAYATDLEREFFLETGVSSLGAYVAPRLELTPNLSLRVPLYLAQMGGVSVNQDGTAFRGDLGSVQGGVMLEYEPWDNGVYFSGGVMAGGYDLSGDLERIETESGPVDGPFGFEFMQPRDVAPVVSMGYRYLSDGGLVAGVELGGKIAAHRLRLDGLEGLSPEDRAAVEAERARINDELDDLPVIPFMAFSLGFAF</sequence>
<name>A0ABV1SC78_9RHOB</name>
<evidence type="ECO:0000256" key="1">
    <source>
        <dbReference type="SAM" id="SignalP"/>
    </source>
</evidence>
<dbReference type="Proteomes" id="UP001438953">
    <property type="component" value="Unassembled WGS sequence"/>
</dbReference>
<dbReference type="EMBL" id="JAYWLC010000001">
    <property type="protein sequence ID" value="MER5170515.1"/>
    <property type="molecule type" value="Genomic_DNA"/>
</dbReference>
<protein>
    <recommendedName>
        <fullName evidence="4">Outer membrane protein beta-barrel domain-containing protein</fullName>
    </recommendedName>
</protein>
<evidence type="ECO:0008006" key="4">
    <source>
        <dbReference type="Google" id="ProtNLM"/>
    </source>
</evidence>
<evidence type="ECO:0000313" key="2">
    <source>
        <dbReference type="EMBL" id="MER5170515.1"/>
    </source>
</evidence>
<organism evidence="2 3">
    <name type="scientific">Thioclava kandeliae</name>
    <dbReference type="NCBI Taxonomy" id="3070818"/>
    <lineage>
        <taxon>Bacteria</taxon>
        <taxon>Pseudomonadati</taxon>
        <taxon>Pseudomonadota</taxon>
        <taxon>Alphaproteobacteria</taxon>
        <taxon>Rhodobacterales</taxon>
        <taxon>Paracoccaceae</taxon>
        <taxon>Thioclava</taxon>
    </lineage>
</organism>
<accession>A0ABV1SC78</accession>
<proteinExistence type="predicted"/>
<keyword evidence="3" id="KW-1185">Reference proteome</keyword>
<comment type="caution">
    <text evidence="2">The sequence shown here is derived from an EMBL/GenBank/DDBJ whole genome shotgun (WGS) entry which is preliminary data.</text>
</comment>
<feature type="signal peptide" evidence="1">
    <location>
        <begin position="1"/>
        <end position="19"/>
    </location>
</feature>
<evidence type="ECO:0000313" key="3">
    <source>
        <dbReference type="Proteomes" id="UP001438953"/>
    </source>
</evidence>